<dbReference type="STRING" id="1220578.FPE01S_03_04200"/>
<dbReference type="InterPro" id="IPR025857">
    <property type="entry name" value="MacB_PCD"/>
</dbReference>
<dbReference type="GO" id="GO:0022857">
    <property type="term" value="F:transmembrane transporter activity"/>
    <property type="evidence" value="ECO:0007669"/>
    <property type="project" value="TreeGrafter"/>
</dbReference>
<dbReference type="Proteomes" id="UP000033121">
    <property type="component" value="Unassembled WGS sequence"/>
</dbReference>
<feature type="transmembrane region" description="Helical" evidence="6">
    <location>
        <begin position="689"/>
        <end position="710"/>
    </location>
</feature>
<evidence type="ECO:0000259" key="7">
    <source>
        <dbReference type="Pfam" id="PF02687"/>
    </source>
</evidence>
<sequence>MFYHNLKLAFRTLLRNKIYSLVNIGGLALGIAVFLLLLEYVSFERSFNNFQENAGNTYRLLNEDQKNSFWPEIEPGWAPRAKEKFPAIIDYCRLESDVAKGILQRNTGNAPAFRETSIGFAEGNFFEFFSFPLLKGNAASFHAPNTIFLSAGSAEKYFGNEEPVGQQLILSNQFGKTIYQVGGVFEIPANSDIRYDQVLSLETLRNPANLNGNDWAALENTGSQYLQTYLRLTPGTTPELLETKLTALRNEVGKENDGVRFRLQSFQHLHLAASLNDSFPTAGNIKYLYILSLISVLILLIAWFNYVNLSTAQALKKANEVGVRKIAGASRLSLIGQFLVEAMLVNLLGFVIALLLVYFLQPLFNSVMALKLSPADILSSSAWMFGSGLLLAGSLLTGTYTAFALSGFNPIVTLRNRLTRSGSGSRIRKTLVVTQFAISIALIIGTVLIYQQLRYLQEKNIGVTKAQMLIVRGPEAGKDSSFNQRQVAFLQMLSRYPFVEDYAGSGTYPGGWYNFVTSGFTQPGSLKGDEFKSYAFAIIDERYLPAFEIPLVAGRNFRPEETGIPWDKNNKVLLNETAVAALGFKNPDDVLHTPVQWDERALQVIGVVKDYNHANLKKTIMPMIFYPQNSSAYCCIRLASGSVSQHIAGVEKLYKQYFPGNPFEYFFLDENYQRQYAAEKQYGQLFTAASVWAVIIACLGLFGLTTFTVTSRTKEIGIRKVLGASVLDITQLLSRDFLLLVGIAALIAFPVAWWAMQRWLQDFPYRINISWWVFALAAVIASVIALITIGFQSVRAALSNPVKNLRTE</sequence>
<dbReference type="PANTHER" id="PTHR30572:SF18">
    <property type="entry name" value="ABC-TYPE MACROLIDE FAMILY EXPORT SYSTEM PERMEASE COMPONENT 2"/>
    <property type="match status" value="1"/>
</dbReference>
<keyword evidence="2" id="KW-1003">Cell membrane</keyword>
<accession>A0A0E9N347</accession>
<feature type="transmembrane region" description="Helical" evidence="6">
    <location>
        <begin position="737"/>
        <end position="757"/>
    </location>
</feature>
<gene>
    <name evidence="9" type="ORF">FPE01S_03_04200</name>
</gene>
<keyword evidence="10" id="KW-1185">Reference proteome</keyword>
<keyword evidence="5 6" id="KW-0472">Membrane</keyword>
<feature type="domain" description="MacB-like periplasmic core" evidence="8">
    <location>
        <begin position="20"/>
        <end position="247"/>
    </location>
</feature>
<feature type="domain" description="MacB-like periplasmic core" evidence="8">
    <location>
        <begin position="437"/>
        <end position="629"/>
    </location>
</feature>
<protein>
    <submittedName>
        <fullName evidence="9">Putative ABC transporter permease protein</fullName>
    </submittedName>
</protein>
<evidence type="ECO:0000256" key="4">
    <source>
        <dbReference type="ARBA" id="ARBA00022989"/>
    </source>
</evidence>
<feature type="transmembrane region" description="Helical" evidence="6">
    <location>
        <begin position="430"/>
        <end position="450"/>
    </location>
</feature>
<evidence type="ECO:0000256" key="5">
    <source>
        <dbReference type="ARBA" id="ARBA00023136"/>
    </source>
</evidence>
<feature type="transmembrane region" description="Helical" evidence="6">
    <location>
        <begin position="287"/>
        <end position="307"/>
    </location>
</feature>
<keyword evidence="4 6" id="KW-1133">Transmembrane helix</keyword>
<dbReference type="GO" id="GO:0005886">
    <property type="term" value="C:plasma membrane"/>
    <property type="evidence" value="ECO:0007669"/>
    <property type="project" value="UniProtKB-SubCell"/>
</dbReference>
<feature type="transmembrane region" description="Helical" evidence="6">
    <location>
        <begin position="21"/>
        <end position="43"/>
    </location>
</feature>
<name>A0A0E9N347_9BACT</name>
<feature type="transmembrane region" description="Helical" evidence="6">
    <location>
        <begin position="381"/>
        <end position="409"/>
    </location>
</feature>
<dbReference type="RefSeq" id="WP_046370317.1">
    <property type="nucleotide sequence ID" value="NZ_BBWV01000003.1"/>
</dbReference>
<dbReference type="Pfam" id="PF12704">
    <property type="entry name" value="MacB_PCD"/>
    <property type="match status" value="2"/>
</dbReference>
<reference evidence="9 10" key="1">
    <citation type="submission" date="2015-04" db="EMBL/GenBank/DDBJ databases">
        <title>Whole genome shotgun sequence of Flavihumibacter petaseus NBRC 106054.</title>
        <authorList>
            <person name="Miyazawa S."/>
            <person name="Hosoyama A."/>
            <person name="Hashimoto M."/>
            <person name="Noguchi M."/>
            <person name="Tsuchikane K."/>
            <person name="Ohji S."/>
            <person name="Yamazoe A."/>
            <person name="Ichikawa N."/>
            <person name="Kimura A."/>
            <person name="Fujita N."/>
        </authorList>
    </citation>
    <scope>NUCLEOTIDE SEQUENCE [LARGE SCALE GENOMIC DNA]</scope>
    <source>
        <strain evidence="9 10">NBRC 106054</strain>
    </source>
</reference>
<dbReference type="Pfam" id="PF02687">
    <property type="entry name" value="FtsX"/>
    <property type="match status" value="2"/>
</dbReference>
<evidence type="ECO:0000256" key="2">
    <source>
        <dbReference type="ARBA" id="ARBA00022475"/>
    </source>
</evidence>
<proteinExistence type="predicted"/>
<feature type="domain" description="ABC3 transporter permease C-terminal" evidence="7">
    <location>
        <begin position="689"/>
        <end position="797"/>
    </location>
</feature>
<dbReference type="InterPro" id="IPR050250">
    <property type="entry name" value="Macrolide_Exporter_MacB"/>
</dbReference>
<comment type="subcellular location">
    <subcellularLocation>
        <location evidence="1">Cell membrane</location>
        <topology evidence="1">Multi-pass membrane protein</topology>
    </subcellularLocation>
</comment>
<dbReference type="AlphaFoldDB" id="A0A0E9N347"/>
<keyword evidence="3 6" id="KW-0812">Transmembrane</keyword>
<evidence type="ECO:0000256" key="3">
    <source>
        <dbReference type="ARBA" id="ARBA00022692"/>
    </source>
</evidence>
<dbReference type="OrthoDB" id="5933722at2"/>
<feature type="transmembrane region" description="Helical" evidence="6">
    <location>
        <begin position="769"/>
        <end position="791"/>
    </location>
</feature>
<evidence type="ECO:0000256" key="1">
    <source>
        <dbReference type="ARBA" id="ARBA00004651"/>
    </source>
</evidence>
<evidence type="ECO:0000313" key="9">
    <source>
        <dbReference type="EMBL" id="GAO44382.1"/>
    </source>
</evidence>
<evidence type="ECO:0000256" key="6">
    <source>
        <dbReference type="SAM" id="Phobius"/>
    </source>
</evidence>
<comment type="caution">
    <text evidence="9">The sequence shown here is derived from an EMBL/GenBank/DDBJ whole genome shotgun (WGS) entry which is preliminary data.</text>
</comment>
<organism evidence="9 10">
    <name type="scientific">Flavihumibacter petaseus NBRC 106054</name>
    <dbReference type="NCBI Taxonomy" id="1220578"/>
    <lineage>
        <taxon>Bacteria</taxon>
        <taxon>Pseudomonadati</taxon>
        <taxon>Bacteroidota</taxon>
        <taxon>Chitinophagia</taxon>
        <taxon>Chitinophagales</taxon>
        <taxon>Chitinophagaceae</taxon>
        <taxon>Flavihumibacter</taxon>
    </lineage>
</organism>
<dbReference type="EMBL" id="BBWV01000003">
    <property type="protein sequence ID" value="GAO44382.1"/>
    <property type="molecule type" value="Genomic_DNA"/>
</dbReference>
<dbReference type="PANTHER" id="PTHR30572">
    <property type="entry name" value="MEMBRANE COMPONENT OF TRANSPORTER-RELATED"/>
    <property type="match status" value="1"/>
</dbReference>
<feature type="domain" description="ABC3 transporter permease C-terminal" evidence="7">
    <location>
        <begin position="293"/>
        <end position="409"/>
    </location>
</feature>
<feature type="transmembrane region" description="Helical" evidence="6">
    <location>
        <begin position="338"/>
        <end position="361"/>
    </location>
</feature>
<evidence type="ECO:0000313" key="10">
    <source>
        <dbReference type="Proteomes" id="UP000033121"/>
    </source>
</evidence>
<evidence type="ECO:0000259" key="8">
    <source>
        <dbReference type="Pfam" id="PF12704"/>
    </source>
</evidence>
<dbReference type="InterPro" id="IPR003838">
    <property type="entry name" value="ABC3_permease_C"/>
</dbReference>